<feature type="compositionally biased region" description="Basic residues" evidence="9">
    <location>
        <begin position="469"/>
        <end position="488"/>
    </location>
</feature>
<evidence type="ECO:0000256" key="8">
    <source>
        <dbReference type="RuleBase" id="RU367067"/>
    </source>
</evidence>
<evidence type="ECO:0000256" key="7">
    <source>
        <dbReference type="ARBA" id="ARBA00025253"/>
    </source>
</evidence>
<evidence type="ECO:0000256" key="3">
    <source>
        <dbReference type="ARBA" id="ARBA00018363"/>
    </source>
</evidence>
<evidence type="ECO:0000256" key="6">
    <source>
        <dbReference type="ARBA" id="ARBA00023306"/>
    </source>
</evidence>
<comment type="caution">
    <text evidence="10">The sequence shown here is derived from an EMBL/GenBank/DDBJ whole genome shotgun (WGS) entry which is preliminary data.</text>
</comment>
<comment type="subcellular location">
    <subcellularLocation>
        <location evidence="1 8">Nucleus</location>
    </subcellularLocation>
</comment>
<feature type="compositionally biased region" description="Polar residues" evidence="9">
    <location>
        <begin position="81"/>
        <end position="92"/>
    </location>
</feature>
<feature type="region of interest" description="Disordered" evidence="9">
    <location>
        <begin position="151"/>
        <end position="184"/>
    </location>
</feature>
<dbReference type="Proteomes" id="UP000664203">
    <property type="component" value="Unassembled WGS sequence"/>
</dbReference>
<keyword evidence="4 8" id="KW-0235">DNA replication</keyword>
<keyword evidence="11" id="KW-1185">Reference proteome</keyword>
<reference evidence="10" key="1">
    <citation type="submission" date="2021-03" db="EMBL/GenBank/DDBJ databases">
        <authorList>
            <person name="Tagirdzhanova G."/>
        </authorList>
    </citation>
    <scope>NUCLEOTIDE SEQUENCE</scope>
</reference>
<keyword evidence="5 8" id="KW-0539">Nucleus</keyword>
<sequence>MEDLNCERATATNTLAQVLRLELKEWEQSFAATHQGRKAGREDIKQRPEIAHKYKQYNRLRRPSSKNLPPHNATLSEKRSATNSYPVCSSHSPYKRPKHAHPIHPSAIRSHDPPSPTHLSPRTHRTSIGPTPQKDGQVLGLFDQISAVSISQTPSKRKALRSVEGSMLTTPSKHPQPTDRKDTDIIYQKSPLSGTKSKLLNDLLTPCARRTTCCSTPVSRNGVSNFCFDDTPAFLRRDSRQAEVGKEKVFGHEEGLSWSPVAVRKMPKAAGRGLSALVRGLREMEDEELDEELDLLKEMESEGAPRNDLNQPQVLVNDSQRPDMPLGPDGGLVNDEDRVEYVDEEKGRDGRPLKVWKKKGQKRTTRKVLMKPNTAKWKPEAAWKVGQANLDEEDVVAETQTVSADGSIYRKEQGCDSDEYEDIEGSQGAMEAANGRMNAFGKDLEEKELLSKKIKKKISATAHSNFRALKIKNKQSKGKKGSRFGRKR</sequence>
<evidence type="ECO:0000256" key="1">
    <source>
        <dbReference type="ARBA" id="ARBA00004123"/>
    </source>
</evidence>
<dbReference type="Gene3D" id="1.10.10.1460">
    <property type="match status" value="1"/>
</dbReference>
<dbReference type="GO" id="GO:0006270">
    <property type="term" value="P:DNA replication initiation"/>
    <property type="evidence" value="ECO:0007669"/>
    <property type="project" value="UniProtKB-UniRule"/>
</dbReference>
<evidence type="ECO:0000313" key="10">
    <source>
        <dbReference type="EMBL" id="CAF9923397.1"/>
    </source>
</evidence>
<dbReference type="OrthoDB" id="8775810at2759"/>
<comment type="similarity">
    <text evidence="2 8">Belongs to the SLD2 family.</text>
</comment>
<dbReference type="PANTHER" id="PTHR28124">
    <property type="entry name" value="DNA REPLICATION REGULATOR SLD2"/>
    <property type="match status" value="1"/>
</dbReference>
<dbReference type="Pfam" id="PF11719">
    <property type="entry name" value="Drc1-Sld2"/>
    <property type="match status" value="1"/>
</dbReference>
<gene>
    <name evidence="10" type="primary">RPN12_1</name>
    <name evidence="10" type="ORF">ALECFALPRED_002373</name>
</gene>
<dbReference type="GO" id="GO:0003688">
    <property type="term" value="F:DNA replication origin binding"/>
    <property type="evidence" value="ECO:0007669"/>
    <property type="project" value="TreeGrafter"/>
</dbReference>
<dbReference type="CDD" id="cd22289">
    <property type="entry name" value="RecQL4_SLD2_NTD"/>
    <property type="match status" value="1"/>
</dbReference>
<dbReference type="AlphaFoldDB" id="A0A8H3FDS6"/>
<accession>A0A8H3FDS6</accession>
<feature type="region of interest" description="Disordered" evidence="9">
    <location>
        <begin position="300"/>
        <end position="334"/>
    </location>
</feature>
<feature type="compositionally biased region" description="Polar residues" evidence="9">
    <location>
        <begin position="308"/>
        <end position="319"/>
    </location>
</feature>
<dbReference type="GO" id="GO:0000727">
    <property type="term" value="P:double-strand break repair via break-induced replication"/>
    <property type="evidence" value="ECO:0007669"/>
    <property type="project" value="TreeGrafter"/>
</dbReference>
<dbReference type="InterPro" id="IPR021110">
    <property type="entry name" value="DNA_rep_checkpnt_protein"/>
</dbReference>
<dbReference type="EMBL" id="CAJPDR010000168">
    <property type="protein sequence ID" value="CAF9923397.1"/>
    <property type="molecule type" value="Genomic_DNA"/>
</dbReference>
<dbReference type="GO" id="GO:0003697">
    <property type="term" value="F:single-stranded DNA binding"/>
    <property type="evidence" value="ECO:0007669"/>
    <property type="project" value="TreeGrafter"/>
</dbReference>
<protein>
    <recommendedName>
        <fullName evidence="3 8">DNA replication regulator SLD2</fullName>
    </recommendedName>
</protein>
<comment type="function">
    <text evidence="7 8">Has a role in the initiation of DNA replication. Required at S-phase checkpoint.</text>
</comment>
<feature type="compositionally biased region" description="Basic residues" evidence="9">
    <location>
        <begin position="93"/>
        <end position="102"/>
    </location>
</feature>
<dbReference type="FunFam" id="1.10.10.1460:FF:000001">
    <property type="entry name" value="DNA replication regulator Sld2"/>
    <property type="match status" value="1"/>
</dbReference>
<dbReference type="PANTHER" id="PTHR28124:SF1">
    <property type="entry name" value="DNA REPLICATION REGULATOR SLD2"/>
    <property type="match status" value="1"/>
</dbReference>
<dbReference type="GO" id="GO:1902977">
    <property type="term" value="P:mitotic DNA replication preinitiation complex assembly"/>
    <property type="evidence" value="ECO:0007669"/>
    <property type="project" value="TreeGrafter"/>
</dbReference>
<organism evidence="10 11">
    <name type="scientific">Alectoria fallacina</name>
    <dbReference type="NCBI Taxonomy" id="1903189"/>
    <lineage>
        <taxon>Eukaryota</taxon>
        <taxon>Fungi</taxon>
        <taxon>Dikarya</taxon>
        <taxon>Ascomycota</taxon>
        <taxon>Pezizomycotina</taxon>
        <taxon>Lecanoromycetes</taxon>
        <taxon>OSLEUM clade</taxon>
        <taxon>Lecanoromycetidae</taxon>
        <taxon>Lecanorales</taxon>
        <taxon>Lecanorineae</taxon>
        <taxon>Parmeliaceae</taxon>
        <taxon>Alectoria</taxon>
    </lineage>
</organism>
<feature type="region of interest" description="Disordered" evidence="9">
    <location>
        <begin position="59"/>
        <end position="137"/>
    </location>
</feature>
<evidence type="ECO:0000256" key="9">
    <source>
        <dbReference type="SAM" id="MobiDB-lite"/>
    </source>
</evidence>
<evidence type="ECO:0000313" key="11">
    <source>
        <dbReference type="Proteomes" id="UP000664203"/>
    </source>
</evidence>
<name>A0A8H3FDS6_9LECA</name>
<dbReference type="GO" id="GO:0031261">
    <property type="term" value="C:DNA replication preinitiation complex"/>
    <property type="evidence" value="ECO:0007669"/>
    <property type="project" value="TreeGrafter"/>
</dbReference>
<evidence type="ECO:0000256" key="2">
    <source>
        <dbReference type="ARBA" id="ARBA00007276"/>
    </source>
</evidence>
<proteinExistence type="inferred from homology"/>
<dbReference type="InterPro" id="IPR040203">
    <property type="entry name" value="Sld2"/>
</dbReference>
<evidence type="ECO:0000256" key="5">
    <source>
        <dbReference type="ARBA" id="ARBA00023242"/>
    </source>
</evidence>
<feature type="region of interest" description="Disordered" evidence="9">
    <location>
        <begin position="465"/>
        <end position="488"/>
    </location>
</feature>
<evidence type="ECO:0000256" key="4">
    <source>
        <dbReference type="ARBA" id="ARBA00022705"/>
    </source>
</evidence>
<keyword evidence="6 8" id="KW-0131">Cell cycle</keyword>